<comment type="caution">
    <text evidence="2">The sequence shown here is derived from an EMBL/GenBank/DDBJ whole genome shotgun (WGS) entry which is preliminary data.</text>
</comment>
<feature type="region of interest" description="Disordered" evidence="1">
    <location>
        <begin position="504"/>
        <end position="691"/>
    </location>
</feature>
<feature type="compositionally biased region" description="Gly residues" evidence="1">
    <location>
        <begin position="856"/>
        <end position="867"/>
    </location>
</feature>
<proteinExistence type="predicted"/>
<feature type="compositionally biased region" description="Low complexity" evidence="1">
    <location>
        <begin position="614"/>
        <end position="624"/>
    </location>
</feature>
<feature type="compositionally biased region" description="Low complexity" evidence="1">
    <location>
        <begin position="82"/>
        <end position="91"/>
    </location>
</feature>
<feature type="region of interest" description="Disordered" evidence="1">
    <location>
        <begin position="325"/>
        <end position="467"/>
    </location>
</feature>
<reference evidence="3" key="1">
    <citation type="journal article" date="2016" name="Nat. Commun.">
        <title>The Gonium pectorale genome demonstrates co-option of cell cycle regulation during the evolution of multicellularity.</title>
        <authorList>
            <person name="Hanschen E.R."/>
            <person name="Marriage T.N."/>
            <person name="Ferris P.J."/>
            <person name="Hamaji T."/>
            <person name="Toyoda A."/>
            <person name="Fujiyama A."/>
            <person name="Neme R."/>
            <person name="Noguchi H."/>
            <person name="Minakuchi Y."/>
            <person name="Suzuki M."/>
            <person name="Kawai-Toyooka H."/>
            <person name="Smith D.R."/>
            <person name="Sparks H."/>
            <person name="Anderson J."/>
            <person name="Bakaric R."/>
            <person name="Luria V."/>
            <person name="Karger A."/>
            <person name="Kirschner M.W."/>
            <person name="Durand P.M."/>
            <person name="Michod R.E."/>
            <person name="Nozaki H."/>
            <person name="Olson B.J."/>
        </authorList>
    </citation>
    <scope>NUCLEOTIDE SEQUENCE [LARGE SCALE GENOMIC DNA]</scope>
    <source>
        <strain evidence="3">NIES-2863</strain>
    </source>
</reference>
<feature type="region of interest" description="Disordered" evidence="1">
    <location>
        <begin position="1"/>
        <end position="156"/>
    </location>
</feature>
<feature type="compositionally biased region" description="Basic and acidic residues" evidence="1">
    <location>
        <begin position="118"/>
        <end position="132"/>
    </location>
</feature>
<gene>
    <name evidence="2" type="ORF">GPECTOR_7g1045</name>
</gene>
<feature type="compositionally biased region" description="Polar residues" evidence="1">
    <location>
        <begin position="325"/>
        <end position="334"/>
    </location>
</feature>
<evidence type="ECO:0000313" key="2">
    <source>
        <dbReference type="EMBL" id="KXZ53153.1"/>
    </source>
</evidence>
<feature type="region of interest" description="Disordered" evidence="1">
    <location>
        <begin position="851"/>
        <end position="878"/>
    </location>
</feature>
<keyword evidence="3" id="KW-1185">Reference proteome</keyword>
<organism evidence="2 3">
    <name type="scientific">Gonium pectorale</name>
    <name type="common">Green alga</name>
    <dbReference type="NCBI Taxonomy" id="33097"/>
    <lineage>
        <taxon>Eukaryota</taxon>
        <taxon>Viridiplantae</taxon>
        <taxon>Chlorophyta</taxon>
        <taxon>core chlorophytes</taxon>
        <taxon>Chlorophyceae</taxon>
        <taxon>CS clade</taxon>
        <taxon>Chlamydomonadales</taxon>
        <taxon>Volvocaceae</taxon>
        <taxon>Gonium</taxon>
    </lineage>
</organism>
<feature type="compositionally biased region" description="Polar residues" evidence="1">
    <location>
        <begin position="234"/>
        <end position="246"/>
    </location>
</feature>
<dbReference type="EMBL" id="LSYV01000008">
    <property type="protein sequence ID" value="KXZ53153.1"/>
    <property type="molecule type" value="Genomic_DNA"/>
</dbReference>
<feature type="compositionally biased region" description="Gly residues" evidence="1">
    <location>
        <begin position="256"/>
        <end position="266"/>
    </location>
</feature>
<feature type="region of interest" description="Disordered" evidence="1">
    <location>
        <begin position="208"/>
        <end position="276"/>
    </location>
</feature>
<dbReference type="Proteomes" id="UP000075714">
    <property type="component" value="Unassembled WGS sequence"/>
</dbReference>
<feature type="compositionally biased region" description="Low complexity" evidence="1">
    <location>
        <begin position="38"/>
        <end position="74"/>
    </location>
</feature>
<evidence type="ECO:0000256" key="1">
    <source>
        <dbReference type="SAM" id="MobiDB-lite"/>
    </source>
</evidence>
<feature type="compositionally biased region" description="Acidic residues" evidence="1">
    <location>
        <begin position="626"/>
        <end position="636"/>
    </location>
</feature>
<feature type="compositionally biased region" description="Low complexity" evidence="1">
    <location>
        <begin position="451"/>
        <end position="465"/>
    </location>
</feature>
<protein>
    <submittedName>
        <fullName evidence="2">Uncharacterized protein</fullName>
    </submittedName>
</protein>
<evidence type="ECO:0000313" key="3">
    <source>
        <dbReference type="Proteomes" id="UP000075714"/>
    </source>
</evidence>
<accession>A0A150GTP7</accession>
<feature type="compositionally biased region" description="Basic and acidic residues" evidence="1">
    <location>
        <begin position="92"/>
        <end position="106"/>
    </location>
</feature>
<feature type="compositionally biased region" description="Low complexity" evidence="1">
    <location>
        <begin position="542"/>
        <end position="553"/>
    </location>
</feature>
<name>A0A150GTP7_GONPE</name>
<sequence length="1089" mass="105462">MSAREAGAKQPASRPSDVRPAGPVAPGAGTTEARRHSAAVVPKAATAAAKPTAAAAPAKAAAPPARVKTAAAAMPAPPAPGGFPATATATTAEKDVSITGKDETVRRSSAGGPVAHHAAKDSKAQAREEVPRRASAGGPVAQQANARPGTQDAGPAAETRMIVRKSIVVARGAGAAAGRYGRSSAQNPRLTMSVLDLAPAQVVCDGPALLPPSKRHAIGSTSPSKRPRPDPSAAAQQQGTVLSPTNPIMAKSRGPSLGGSRRGTGAGDVPPSAGTQPSAAAVAAAAAAVATAAQLPSSAVAGLSGGGAPPVFLLQGMAGMTLSETATAASTPPKRTTGAASHVGADMVPLLQQPVTVRTPGGGSALKAGPATPGSANKSPTPVGTPHQRRTSAVVLESGQRQAAGSSKKAPAPSPQRGSGSRPRLEQTLGGLASMPEAEAVTAAPSPGPQARSSADAGPAAAGARKSIGEVGAAGPKAGAAPAAGFKKSVGSAKPVGAVAFGSGAEKASAPRGHAAAAAQKAHAALTSPTGRRGSAPKKPDPAAVAQPATAAKPVEHKQEQQLPAEVLQSSNEQPAASVEPSAVADAAVVNAPSGDAARSSKAPKPVAQTVVPGKKGAAAAKGGVTDEETAVEEPEQAAAPEGPEAVEEAESFNEEPQHGSAEEQCVEGASAATADDEENGPQPVEDNRLSAALERALALVDHADLAQDGEEAEAPARVASTPKQRPDLSWLVDASPYTSMAAPPSAFMMSIDGKAAGPGGAFGAPFGGGSGGGFDVGSSIDAGACLSPGPFGGQGGFGRSPLFGGAPSPMDVQPAAAGGTIPYFSPINGGAAGSQQHPTPVLFPPRPPVAPGPGPGVGHGGFGGGAPPSTLSSGSSFGMQLTPGPMFHLGGAQAPQDLGGNGVTFRAPNAAGAAGGGTPVLFKQNKLRFSWDPAGKGGATPPPVGLVPVATPGMALSGVSDMLMLGAATAAAGGSTPISREVAGCSNATFGGSSLDLALVSEDAAEADVAGLPVPQQCASPDKGPFGGGLSVAGGTGGIAVADGGKLVFGGSGGRAAYADSYDMLRISSVSHWEALGARAQPPADQGA</sequence>
<feature type="compositionally biased region" description="Acidic residues" evidence="1">
    <location>
        <begin position="645"/>
        <end position="654"/>
    </location>
</feature>
<dbReference type="AlphaFoldDB" id="A0A150GTP7"/>
<feature type="compositionally biased region" description="Low complexity" evidence="1">
    <location>
        <begin position="508"/>
        <end position="525"/>
    </location>
</feature>